<dbReference type="InterPro" id="IPR013785">
    <property type="entry name" value="Aldolase_TIM"/>
</dbReference>
<evidence type="ECO:0000256" key="1">
    <source>
        <dbReference type="ARBA" id="ARBA00002356"/>
    </source>
</evidence>
<evidence type="ECO:0000256" key="4">
    <source>
        <dbReference type="ARBA" id="ARBA00021923"/>
    </source>
</evidence>
<dbReference type="Gene3D" id="3.20.20.70">
    <property type="entry name" value="Aldolase class I"/>
    <property type="match status" value="1"/>
</dbReference>
<evidence type="ECO:0000256" key="10">
    <source>
        <dbReference type="PIRSR" id="PIRSR614732-2"/>
    </source>
</evidence>
<evidence type="ECO:0000256" key="11">
    <source>
        <dbReference type="RuleBase" id="RU000512"/>
    </source>
</evidence>
<feature type="active site" description="For OMPdecase activity" evidence="9">
    <location>
        <position position="54"/>
    </location>
</feature>
<organism evidence="13 14">
    <name type="scientific">Thermosipho japonicus</name>
    <dbReference type="NCBI Taxonomy" id="90323"/>
    <lineage>
        <taxon>Bacteria</taxon>
        <taxon>Thermotogati</taxon>
        <taxon>Thermotogota</taxon>
        <taxon>Thermotogae</taxon>
        <taxon>Thermotogales</taxon>
        <taxon>Fervidobacteriaceae</taxon>
        <taxon>Thermosipho</taxon>
    </lineage>
</organism>
<dbReference type="Pfam" id="PF00215">
    <property type="entry name" value="OMPdecase"/>
    <property type="match status" value="1"/>
</dbReference>
<evidence type="ECO:0000256" key="7">
    <source>
        <dbReference type="ARBA" id="ARBA00023239"/>
    </source>
</evidence>
<evidence type="ECO:0000256" key="3">
    <source>
        <dbReference type="ARBA" id="ARBA00012321"/>
    </source>
</evidence>
<dbReference type="Proteomes" id="UP000555828">
    <property type="component" value="Unassembled WGS sequence"/>
</dbReference>
<comment type="caution">
    <text evidence="13">The sequence shown here is derived from an EMBL/GenBank/DDBJ whole genome shotgun (WGS) entry which is preliminary data.</text>
</comment>
<evidence type="ECO:0000313" key="14">
    <source>
        <dbReference type="Proteomes" id="UP000555828"/>
    </source>
</evidence>
<evidence type="ECO:0000256" key="2">
    <source>
        <dbReference type="ARBA" id="ARBA00004861"/>
    </source>
</evidence>
<comment type="function">
    <text evidence="1">Catalyzes the decarboxylation of orotidine 5'-monophosphate (OMP) to uridine 5'-monophosphate (UMP).</text>
</comment>
<dbReference type="RefSeq" id="WP_184619173.1">
    <property type="nucleotide sequence ID" value="NZ_JACHEX010000002.1"/>
</dbReference>
<name>A0A841GMW6_9BACT</name>
<dbReference type="EMBL" id="JACHEX010000002">
    <property type="protein sequence ID" value="MBB6062504.1"/>
    <property type="molecule type" value="Genomic_DNA"/>
</dbReference>
<evidence type="ECO:0000256" key="8">
    <source>
        <dbReference type="ARBA" id="ARBA00049157"/>
    </source>
</evidence>
<comment type="catalytic activity">
    <reaction evidence="8 11">
        <text>orotidine 5'-phosphate + H(+) = UMP + CO2</text>
        <dbReference type="Rhea" id="RHEA:11596"/>
        <dbReference type="ChEBI" id="CHEBI:15378"/>
        <dbReference type="ChEBI" id="CHEBI:16526"/>
        <dbReference type="ChEBI" id="CHEBI:57538"/>
        <dbReference type="ChEBI" id="CHEBI:57865"/>
        <dbReference type="EC" id="4.1.1.23"/>
    </reaction>
</comment>
<feature type="binding site" evidence="10">
    <location>
        <position position="8"/>
    </location>
    <ligand>
        <name>substrate</name>
    </ligand>
</feature>
<keyword evidence="14" id="KW-1185">Reference proteome</keyword>
<accession>A0A841GMW6</accession>
<dbReference type="InterPro" id="IPR001754">
    <property type="entry name" value="OMPdeCOase_dom"/>
</dbReference>
<evidence type="ECO:0000259" key="12">
    <source>
        <dbReference type="SMART" id="SM00934"/>
    </source>
</evidence>
<feature type="binding site" evidence="10">
    <location>
        <position position="161"/>
    </location>
    <ligand>
        <name>substrate</name>
    </ligand>
</feature>
<dbReference type="PROSITE" id="PS00156">
    <property type="entry name" value="OMPDECASE"/>
    <property type="match status" value="1"/>
</dbReference>
<feature type="binding site" evidence="10">
    <location>
        <position position="106"/>
    </location>
    <ligand>
        <name>substrate</name>
    </ligand>
</feature>
<feature type="active site" description="For OMPdecase activity" evidence="9">
    <location>
        <position position="52"/>
    </location>
</feature>
<proteinExistence type="inferred from homology"/>
<dbReference type="PANTHER" id="PTHR32119:SF2">
    <property type="entry name" value="OROTIDINE 5'-PHOSPHATE DECARBOXYLASE"/>
    <property type="match status" value="1"/>
</dbReference>
<dbReference type="GO" id="GO:0004590">
    <property type="term" value="F:orotidine-5'-phosphate decarboxylase activity"/>
    <property type="evidence" value="ECO:0007669"/>
    <property type="project" value="UniProtKB-EC"/>
</dbReference>
<dbReference type="SUPFAM" id="SSF51366">
    <property type="entry name" value="Ribulose-phoshate binding barrel"/>
    <property type="match status" value="1"/>
</dbReference>
<keyword evidence="7 11" id="KW-0456">Lyase</keyword>
<dbReference type="InterPro" id="IPR018089">
    <property type="entry name" value="OMPdecase_AS"/>
</dbReference>
<dbReference type="AlphaFoldDB" id="A0A841GMW6"/>
<dbReference type="UniPathway" id="UPA00070">
    <property type="reaction ID" value="UER00120"/>
</dbReference>
<evidence type="ECO:0000256" key="5">
    <source>
        <dbReference type="ARBA" id="ARBA00022793"/>
    </source>
</evidence>
<dbReference type="EC" id="4.1.1.23" evidence="3 11"/>
<dbReference type="SMART" id="SM00934">
    <property type="entry name" value="OMPdecase"/>
    <property type="match status" value="1"/>
</dbReference>
<reference evidence="13 14" key="1">
    <citation type="submission" date="2020-08" db="EMBL/GenBank/DDBJ databases">
        <title>Genomic Encyclopedia of Type Strains, Phase IV (KMG-IV): sequencing the most valuable type-strain genomes for metagenomic binning, comparative biology and taxonomic classification.</title>
        <authorList>
            <person name="Goeker M."/>
        </authorList>
    </citation>
    <scope>NUCLEOTIDE SEQUENCE [LARGE SCALE GENOMIC DNA]</scope>
    <source>
        <strain evidence="13 14">DSM 13481</strain>
    </source>
</reference>
<sequence>MIPVLSLDMENPLEFIDKYGSFDVVKVGHNLAIFGKKILDEFEKRNTKVILDLKFCDIPSTVSRSIKSWDHPAIIGFTVHSAAGIESVKAALDSTEKIIFSVVKLTSQVGELSDYLKTIEELENINSSFVLPGRWAINLRKKLSGKFLVPGIRMQVKADDQKDTITLDQIKDIADFAVLGREIYLSENPKEKIEKIKEELKWK</sequence>
<dbReference type="PANTHER" id="PTHR32119">
    <property type="entry name" value="OROTIDINE 5'-PHOSPHATE DECARBOXYLASE"/>
    <property type="match status" value="1"/>
</dbReference>
<dbReference type="InterPro" id="IPR014732">
    <property type="entry name" value="OMPdecase"/>
</dbReference>
<comment type="similarity">
    <text evidence="11">Belongs to the OMP decarboxylase family.</text>
</comment>
<gene>
    <name evidence="13" type="ORF">HNP65_000942</name>
</gene>
<feature type="binding site" evidence="10">
    <location>
        <position position="26"/>
    </location>
    <ligand>
        <name>substrate</name>
    </ligand>
</feature>
<dbReference type="GO" id="GO:0044205">
    <property type="term" value="P:'de novo' UMP biosynthetic process"/>
    <property type="evidence" value="ECO:0007669"/>
    <property type="project" value="UniProtKB-UniPathway"/>
</dbReference>
<feature type="binding site" evidence="10">
    <location>
        <position position="181"/>
    </location>
    <ligand>
        <name>substrate</name>
    </ligand>
</feature>
<dbReference type="CDD" id="cd04725">
    <property type="entry name" value="OMP_decarboxylase_like"/>
    <property type="match status" value="1"/>
</dbReference>
<dbReference type="GO" id="GO:0006207">
    <property type="term" value="P:'de novo' pyrimidine nucleobase biosynthetic process"/>
    <property type="evidence" value="ECO:0007669"/>
    <property type="project" value="InterPro"/>
</dbReference>
<dbReference type="GO" id="GO:0005829">
    <property type="term" value="C:cytosol"/>
    <property type="evidence" value="ECO:0007669"/>
    <property type="project" value="TreeGrafter"/>
</dbReference>
<keyword evidence="5 11" id="KW-0210">Decarboxylase</keyword>
<feature type="binding site" evidence="10">
    <location>
        <position position="153"/>
    </location>
    <ligand>
        <name>substrate</name>
    </ligand>
</feature>
<feature type="active site" description="For OMPdecase activity" evidence="9">
    <location>
        <position position="57"/>
    </location>
</feature>
<dbReference type="NCBIfam" id="TIGR01740">
    <property type="entry name" value="pyrF"/>
    <property type="match status" value="1"/>
</dbReference>
<feature type="binding site" evidence="10">
    <location>
        <position position="180"/>
    </location>
    <ligand>
        <name>substrate</name>
    </ligand>
</feature>
<evidence type="ECO:0000256" key="9">
    <source>
        <dbReference type="PIRSR" id="PIRSR614732-1"/>
    </source>
</evidence>
<dbReference type="InterPro" id="IPR011060">
    <property type="entry name" value="RibuloseP-bd_barrel"/>
</dbReference>
<evidence type="ECO:0000313" key="13">
    <source>
        <dbReference type="EMBL" id="MBB6062504.1"/>
    </source>
</evidence>
<comment type="pathway">
    <text evidence="2 11">Pyrimidine metabolism; UMP biosynthesis via de novo pathway; UMP from orotate: step 2/2.</text>
</comment>
<feature type="domain" description="Orotidine 5'-phosphate decarboxylase" evidence="12">
    <location>
        <begin position="2"/>
        <end position="196"/>
    </location>
</feature>
<keyword evidence="6 11" id="KW-0665">Pyrimidine biosynthesis</keyword>
<protein>
    <recommendedName>
        <fullName evidence="4 11">Orotidine 5'-phosphate decarboxylase</fullName>
        <ecNumber evidence="3 11">4.1.1.23</ecNumber>
    </recommendedName>
</protein>
<evidence type="ECO:0000256" key="6">
    <source>
        <dbReference type="ARBA" id="ARBA00022975"/>
    </source>
</evidence>